<evidence type="ECO:0000313" key="1">
    <source>
        <dbReference type="EMBL" id="GGS44575.1"/>
    </source>
</evidence>
<keyword evidence="2" id="KW-1185">Reference proteome</keyword>
<sequence>MTLSLPLEQWKKIEELVNLGLEVDLLASRFVVVLTADTPEPLRQAARDVAANWIAPPELDVDNKTILVPAELANLDLAVISSSARGFEVRRLSRKDQALITAILDPEVPAEVTLRQSGDTSGTFKDLKSFTRRNLVVRVKKDKS</sequence>
<comment type="caution">
    <text evidence="1">The sequence shown here is derived from an EMBL/GenBank/DDBJ whole genome shotgun (WGS) entry which is preliminary data.</text>
</comment>
<dbReference type="RefSeq" id="WP_189104666.1">
    <property type="nucleotide sequence ID" value="NZ_BMQO01000046.1"/>
</dbReference>
<name>A0ABQ2SZ93_9DEIO</name>
<organism evidence="1 2">
    <name type="scientific">Deinococcus knuensis</name>
    <dbReference type="NCBI Taxonomy" id="1837380"/>
    <lineage>
        <taxon>Bacteria</taxon>
        <taxon>Thermotogati</taxon>
        <taxon>Deinococcota</taxon>
        <taxon>Deinococci</taxon>
        <taxon>Deinococcales</taxon>
        <taxon>Deinococcaceae</taxon>
        <taxon>Deinococcus</taxon>
    </lineage>
</organism>
<accession>A0ABQ2SZ93</accession>
<proteinExistence type="predicted"/>
<dbReference type="EMBL" id="BMQO01000046">
    <property type="protein sequence ID" value="GGS44575.1"/>
    <property type="molecule type" value="Genomic_DNA"/>
</dbReference>
<evidence type="ECO:0000313" key="2">
    <source>
        <dbReference type="Proteomes" id="UP000620633"/>
    </source>
</evidence>
<gene>
    <name evidence="1" type="ORF">GCM10008961_39200</name>
</gene>
<reference evidence="2" key="1">
    <citation type="journal article" date="2019" name="Int. J. Syst. Evol. Microbiol.">
        <title>The Global Catalogue of Microorganisms (GCM) 10K type strain sequencing project: providing services to taxonomists for standard genome sequencing and annotation.</title>
        <authorList>
            <consortium name="The Broad Institute Genomics Platform"/>
            <consortium name="The Broad Institute Genome Sequencing Center for Infectious Disease"/>
            <person name="Wu L."/>
            <person name="Ma J."/>
        </authorList>
    </citation>
    <scope>NUCLEOTIDE SEQUENCE [LARGE SCALE GENOMIC DNA]</scope>
    <source>
        <strain evidence="2">JCM 31406</strain>
    </source>
</reference>
<protein>
    <submittedName>
        <fullName evidence="1">Uncharacterized protein</fullName>
    </submittedName>
</protein>
<dbReference type="Proteomes" id="UP000620633">
    <property type="component" value="Unassembled WGS sequence"/>
</dbReference>